<feature type="transmembrane region" description="Helical" evidence="1">
    <location>
        <begin position="145"/>
        <end position="166"/>
    </location>
</feature>
<dbReference type="AlphaFoldDB" id="A0A7C9FEA2"/>
<feature type="transmembrane region" description="Helical" evidence="1">
    <location>
        <begin position="116"/>
        <end position="139"/>
    </location>
</feature>
<reference evidence="2 3" key="1">
    <citation type="submission" date="2019-10" db="EMBL/GenBank/DDBJ databases">
        <title>Draft Genome Sequence of Cytophagaceae sp. SJW1-29.</title>
        <authorList>
            <person name="Choi A."/>
        </authorList>
    </citation>
    <scope>NUCLEOTIDE SEQUENCE [LARGE SCALE GENOMIC DNA]</scope>
    <source>
        <strain evidence="2 3">SJW1-29</strain>
    </source>
</reference>
<dbReference type="EMBL" id="WHLY01000002">
    <property type="protein sequence ID" value="MPR35527.1"/>
    <property type="molecule type" value="Genomic_DNA"/>
</dbReference>
<sequence>MKTKNLLPNRLKPMGWVLLVLFIPLGMWCLISDEDFPIQAEVTIPWPFEDVYSLSGTVSNGGSHISGSSTLDENPTGTLTLNLIDEIISLAIIAGLILTGFARVKNEDERTAQMRLGALQWAIYGNTLVLVLCIMFVHGLPFLTIMIYNMFTPLLIFVLRFHWLLFKEAREVRRNEGTLLAL</sequence>
<gene>
    <name evidence="2" type="ORF">GBK04_19780</name>
</gene>
<feature type="transmembrane region" description="Helical" evidence="1">
    <location>
        <begin position="87"/>
        <end position="104"/>
    </location>
</feature>
<comment type="caution">
    <text evidence="2">The sequence shown here is derived from an EMBL/GenBank/DDBJ whole genome shotgun (WGS) entry which is preliminary data.</text>
</comment>
<evidence type="ECO:0000313" key="2">
    <source>
        <dbReference type="EMBL" id="MPR35527.1"/>
    </source>
</evidence>
<evidence type="ECO:0000313" key="3">
    <source>
        <dbReference type="Proteomes" id="UP000479293"/>
    </source>
</evidence>
<dbReference type="Proteomes" id="UP000479293">
    <property type="component" value="Unassembled WGS sequence"/>
</dbReference>
<organism evidence="2 3">
    <name type="scientific">Salmonirosea aquatica</name>
    <dbReference type="NCBI Taxonomy" id="2654236"/>
    <lineage>
        <taxon>Bacteria</taxon>
        <taxon>Pseudomonadati</taxon>
        <taxon>Bacteroidota</taxon>
        <taxon>Cytophagia</taxon>
        <taxon>Cytophagales</taxon>
        <taxon>Spirosomataceae</taxon>
        <taxon>Salmonirosea</taxon>
    </lineage>
</organism>
<name>A0A7C9FEA2_9BACT</name>
<keyword evidence="1" id="KW-0812">Transmembrane</keyword>
<protein>
    <submittedName>
        <fullName evidence="2">Uncharacterized protein</fullName>
    </submittedName>
</protein>
<dbReference type="RefSeq" id="WP_152762661.1">
    <property type="nucleotide sequence ID" value="NZ_WHLY01000002.1"/>
</dbReference>
<keyword evidence="1" id="KW-1133">Transmembrane helix</keyword>
<proteinExistence type="predicted"/>
<keyword evidence="3" id="KW-1185">Reference proteome</keyword>
<keyword evidence="1" id="KW-0472">Membrane</keyword>
<evidence type="ECO:0000256" key="1">
    <source>
        <dbReference type="SAM" id="Phobius"/>
    </source>
</evidence>
<accession>A0A7C9FEA2</accession>